<sequence>MGTPRAVLLPDGVEDNGQGLTEFIFKEFGKNFSISQANDNGFEIVHGRVYESHPSDRIIIFQPHSGQQMFGCIRVLRSEAPNQAEATKERKGPVWDVVRAVGSYAGLVPAGCPFEAMLVQVRFIAERQRTEPSD</sequence>
<protein>
    <submittedName>
        <fullName evidence="1">Uncharacterized protein</fullName>
    </submittedName>
</protein>
<evidence type="ECO:0000313" key="2">
    <source>
        <dbReference type="Proteomes" id="UP000736672"/>
    </source>
</evidence>
<dbReference type="EMBL" id="JAGTJS010000009">
    <property type="protein sequence ID" value="KAH7258353.1"/>
    <property type="molecule type" value="Genomic_DNA"/>
</dbReference>
<gene>
    <name evidence="1" type="ORF">B0J15DRAFT_297307</name>
</gene>
<proteinExistence type="predicted"/>
<dbReference type="Proteomes" id="UP000736672">
    <property type="component" value="Unassembled WGS sequence"/>
</dbReference>
<dbReference type="OrthoDB" id="5145117at2759"/>
<name>A0A9P9HJZ5_FUSSL</name>
<organism evidence="1 2">
    <name type="scientific">Fusarium solani</name>
    <name type="common">Filamentous fungus</name>
    <dbReference type="NCBI Taxonomy" id="169388"/>
    <lineage>
        <taxon>Eukaryota</taxon>
        <taxon>Fungi</taxon>
        <taxon>Dikarya</taxon>
        <taxon>Ascomycota</taxon>
        <taxon>Pezizomycotina</taxon>
        <taxon>Sordariomycetes</taxon>
        <taxon>Hypocreomycetidae</taxon>
        <taxon>Hypocreales</taxon>
        <taxon>Nectriaceae</taxon>
        <taxon>Fusarium</taxon>
        <taxon>Fusarium solani species complex</taxon>
    </lineage>
</organism>
<dbReference type="AlphaFoldDB" id="A0A9P9HJZ5"/>
<evidence type="ECO:0000313" key="1">
    <source>
        <dbReference type="EMBL" id="KAH7258353.1"/>
    </source>
</evidence>
<reference evidence="1" key="1">
    <citation type="journal article" date="2021" name="Nat. Commun.">
        <title>Genetic determinants of endophytism in the Arabidopsis root mycobiome.</title>
        <authorList>
            <person name="Mesny F."/>
            <person name="Miyauchi S."/>
            <person name="Thiergart T."/>
            <person name="Pickel B."/>
            <person name="Atanasova L."/>
            <person name="Karlsson M."/>
            <person name="Huettel B."/>
            <person name="Barry K.W."/>
            <person name="Haridas S."/>
            <person name="Chen C."/>
            <person name="Bauer D."/>
            <person name="Andreopoulos W."/>
            <person name="Pangilinan J."/>
            <person name="LaButti K."/>
            <person name="Riley R."/>
            <person name="Lipzen A."/>
            <person name="Clum A."/>
            <person name="Drula E."/>
            <person name="Henrissat B."/>
            <person name="Kohler A."/>
            <person name="Grigoriev I.V."/>
            <person name="Martin F.M."/>
            <person name="Hacquard S."/>
        </authorList>
    </citation>
    <scope>NUCLEOTIDE SEQUENCE</scope>
    <source>
        <strain evidence="1">FSSC 5 MPI-SDFR-AT-0091</strain>
    </source>
</reference>
<accession>A0A9P9HJZ5</accession>
<comment type="caution">
    <text evidence="1">The sequence shown here is derived from an EMBL/GenBank/DDBJ whole genome shotgun (WGS) entry which is preliminary data.</text>
</comment>
<keyword evidence="2" id="KW-1185">Reference proteome</keyword>